<keyword evidence="3 5" id="KW-0378">Hydrolase</keyword>
<dbReference type="UniPathway" id="UPA00185">
    <property type="reaction ID" value="UER00283"/>
</dbReference>
<dbReference type="AlphaFoldDB" id="A0A848MRQ4"/>
<evidence type="ECO:0000256" key="3">
    <source>
        <dbReference type="ARBA" id="ARBA00022801"/>
    </source>
</evidence>
<gene>
    <name evidence="5 9" type="primary">astE</name>
    <name evidence="9" type="ORF">GW590_17690</name>
</gene>
<dbReference type="NCBIfam" id="NF003706">
    <property type="entry name" value="PRK05324.1"/>
    <property type="match status" value="1"/>
</dbReference>
<keyword evidence="1 5" id="KW-0056">Arginine metabolism</keyword>
<dbReference type="InterPro" id="IPR050178">
    <property type="entry name" value="AspA/AstE_fam"/>
</dbReference>
<evidence type="ECO:0000256" key="6">
    <source>
        <dbReference type="NCBIfam" id="TIGR03242"/>
    </source>
</evidence>
<comment type="cofactor">
    <cofactor evidence="5">
        <name>Zn(2+)</name>
        <dbReference type="ChEBI" id="CHEBI:29105"/>
    </cofactor>
    <text evidence="5">Binds 1 zinc ion per subunit.</text>
</comment>
<dbReference type="HAMAP" id="MF_00767">
    <property type="entry name" value="Arg_catab_AstE"/>
    <property type="match status" value="1"/>
</dbReference>
<dbReference type="GO" id="GO:0019545">
    <property type="term" value="P:L-arginine catabolic process to succinate"/>
    <property type="evidence" value="ECO:0007669"/>
    <property type="project" value="UniProtKB-UniRule"/>
</dbReference>
<reference evidence="9 10" key="1">
    <citation type="submission" date="2020-01" db="EMBL/GenBank/DDBJ databases">
        <authorList>
            <person name="Lee S.D."/>
        </authorList>
    </citation>
    <scope>NUCLEOTIDE SEQUENCE [LARGE SCALE GENOMIC DNA]</scope>
    <source>
        <strain evidence="9 10">SAP-1</strain>
    </source>
</reference>
<dbReference type="CDD" id="cd03855">
    <property type="entry name" value="M14_ASTE"/>
    <property type="match status" value="1"/>
</dbReference>
<evidence type="ECO:0000313" key="10">
    <source>
        <dbReference type="Proteomes" id="UP000585363"/>
    </source>
</evidence>
<comment type="function">
    <text evidence="5">Transforms N(2)-succinylglutamate into succinate and glutamate.</text>
</comment>
<evidence type="ECO:0000256" key="1">
    <source>
        <dbReference type="ARBA" id="ARBA00022503"/>
    </source>
</evidence>
<comment type="catalytic activity">
    <reaction evidence="5">
        <text>N-succinyl-L-glutamate + H2O = L-glutamate + succinate</text>
        <dbReference type="Rhea" id="RHEA:15169"/>
        <dbReference type="ChEBI" id="CHEBI:15377"/>
        <dbReference type="ChEBI" id="CHEBI:29985"/>
        <dbReference type="ChEBI" id="CHEBI:30031"/>
        <dbReference type="ChEBI" id="CHEBI:58763"/>
        <dbReference type="EC" id="3.5.1.96"/>
    </reaction>
</comment>
<dbReference type="EMBL" id="JAADJU010000010">
    <property type="protein sequence ID" value="NMP28694.1"/>
    <property type="molecule type" value="Genomic_DNA"/>
</dbReference>
<protein>
    <recommendedName>
        <fullName evidence="5 6">Succinylglutamate desuccinylase</fullName>
        <ecNumber evidence="5 6">3.5.1.96</ecNumber>
    </recommendedName>
</protein>
<evidence type="ECO:0000259" key="8">
    <source>
        <dbReference type="Pfam" id="PF24827"/>
    </source>
</evidence>
<feature type="active site" evidence="5">
    <location>
        <position position="213"/>
    </location>
</feature>
<dbReference type="GO" id="GO:0008270">
    <property type="term" value="F:zinc ion binding"/>
    <property type="evidence" value="ECO:0007669"/>
    <property type="project" value="UniProtKB-UniRule"/>
</dbReference>
<dbReference type="NCBIfam" id="TIGR03242">
    <property type="entry name" value="arg_catab_astE"/>
    <property type="match status" value="1"/>
</dbReference>
<comment type="caution">
    <text evidence="9">The sequence shown here is derived from an EMBL/GenBank/DDBJ whole genome shotgun (WGS) entry which is preliminary data.</text>
</comment>
<dbReference type="EC" id="3.5.1.96" evidence="5 6"/>
<dbReference type="Proteomes" id="UP000585363">
    <property type="component" value="Unassembled WGS sequence"/>
</dbReference>
<keyword evidence="10" id="KW-1185">Reference proteome</keyword>
<feature type="binding site" evidence="5">
    <location>
        <position position="53"/>
    </location>
    <ligand>
        <name>Zn(2+)</name>
        <dbReference type="ChEBI" id="CHEBI:29105"/>
    </ligand>
</feature>
<dbReference type="GO" id="GO:0016788">
    <property type="term" value="F:hydrolase activity, acting on ester bonds"/>
    <property type="evidence" value="ECO:0007669"/>
    <property type="project" value="UniProtKB-UniRule"/>
</dbReference>
<dbReference type="GO" id="GO:0019544">
    <property type="term" value="P:L-arginine catabolic process to L-glutamate"/>
    <property type="evidence" value="ECO:0007669"/>
    <property type="project" value="UniProtKB-UniRule"/>
</dbReference>
<comment type="pathway">
    <text evidence="5">Amino-acid degradation; L-arginine degradation via AST pathway; L-glutamate and succinate from L-arginine: step 5/5.</text>
</comment>
<name>A0A848MRQ4_9GAMM</name>
<dbReference type="Pfam" id="PF04952">
    <property type="entry name" value="AstE_AspA_hybrid"/>
    <property type="match status" value="1"/>
</dbReference>
<reference evidence="9 10" key="2">
    <citation type="submission" date="2020-06" db="EMBL/GenBank/DDBJ databases">
        <title>Polyphasic characterization of a Rahnella strain isolated from tree sap.</title>
        <authorList>
            <person name="Kim I.S."/>
        </authorList>
    </citation>
    <scope>NUCLEOTIDE SEQUENCE [LARGE SCALE GENOMIC DNA]</scope>
    <source>
        <strain evidence="9 10">SAP-1</strain>
    </source>
</reference>
<dbReference type="GO" id="GO:0009017">
    <property type="term" value="F:succinylglutamate desuccinylase activity"/>
    <property type="evidence" value="ECO:0007669"/>
    <property type="project" value="UniProtKB-UniRule"/>
</dbReference>
<dbReference type="Pfam" id="PF24827">
    <property type="entry name" value="AstE_AspA_cat"/>
    <property type="match status" value="1"/>
</dbReference>
<evidence type="ECO:0000256" key="5">
    <source>
        <dbReference type="HAMAP-Rule" id="MF_00767"/>
    </source>
</evidence>
<dbReference type="PANTHER" id="PTHR15162:SF7">
    <property type="entry name" value="SUCCINYLGLUTAMATE DESUCCINYLASE"/>
    <property type="match status" value="1"/>
</dbReference>
<evidence type="ECO:0000259" key="7">
    <source>
        <dbReference type="Pfam" id="PF04952"/>
    </source>
</evidence>
<sequence>MFDLLTLTLAATPPPLPSGQTATIDWQWLAEGVLELSPRHPCDSAVVISAGIHGNETAPIELLNQLVSELLAGARPLNVRLLVVLGNPPAMRSNQRYVHADMNRMFGGRHARFSDSDETRRAQQLEQLLAQFYRTATAAGATQRLHYDLHTAIRGSRHLRFGLLPWQSRPHARSMLQWLEQAGLDALVYHRSPGGTFTHFSSEVFTADSCTLELGKARPFGDNDLQQFSQIRQALEALVSDLPAPAREGPPLKHYRVVQELIREHQDFILHIPADALNFTPYPQGYVLAEQNGKIYRVEQAEEVILFPNPNVAIGLRAGLLLEFCF</sequence>
<evidence type="ECO:0000256" key="2">
    <source>
        <dbReference type="ARBA" id="ARBA00022723"/>
    </source>
</evidence>
<dbReference type="Gene3D" id="3.40.630.10">
    <property type="entry name" value="Zn peptidases"/>
    <property type="match status" value="1"/>
</dbReference>
<dbReference type="SUPFAM" id="SSF53187">
    <property type="entry name" value="Zn-dependent exopeptidases"/>
    <property type="match status" value="1"/>
</dbReference>
<comment type="similarity">
    <text evidence="5">Belongs to the AspA/AstE family. Succinylglutamate desuccinylase subfamily.</text>
</comment>
<keyword evidence="2 5" id="KW-0479">Metal-binding</keyword>
<organism evidence="9 10">
    <name type="scientific">Rouxiella aceris</name>
    <dbReference type="NCBI Taxonomy" id="2703884"/>
    <lineage>
        <taxon>Bacteria</taxon>
        <taxon>Pseudomonadati</taxon>
        <taxon>Pseudomonadota</taxon>
        <taxon>Gammaproteobacteria</taxon>
        <taxon>Enterobacterales</taxon>
        <taxon>Yersiniaceae</taxon>
        <taxon>Rouxiella</taxon>
    </lineage>
</organism>
<dbReference type="PIRSF" id="PIRSF017020">
    <property type="entry name" value="AstE"/>
    <property type="match status" value="1"/>
</dbReference>
<feature type="domain" description="Succinylglutamate desuccinylase/Aspartoacylase catalytic" evidence="8">
    <location>
        <begin position="45"/>
        <end position="238"/>
    </location>
</feature>
<keyword evidence="4 5" id="KW-0862">Zinc</keyword>
<feature type="binding site" evidence="5">
    <location>
        <position position="150"/>
    </location>
    <ligand>
        <name>Zn(2+)</name>
        <dbReference type="ChEBI" id="CHEBI:29105"/>
    </ligand>
</feature>
<evidence type="ECO:0000256" key="4">
    <source>
        <dbReference type="ARBA" id="ARBA00022833"/>
    </source>
</evidence>
<dbReference type="InterPro" id="IPR016681">
    <property type="entry name" value="SuccinylGlu_desuccinylase"/>
</dbReference>
<feature type="binding site" evidence="5">
    <location>
        <position position="56"/>
    </location>
    <ligand>
        <name>Zn(2+)</name>
        <dbReference type="ChEBI" id="CHEBI:29105"/>
    </ligand>
</feature>
<feature type="domain" description="AstE/AspA barrel-sandwich hybrid" evidence="7">
    <location>
        <begin position="251"/>
        <end position="322"/>
    </location>
</feature>
<dbReference type="RefSeq" id="WP_169404414.1">
    <property type="nucleotide sequence ID" value="NZ_JAADJU010000010.1"/>
</dbReference>
<dbReference type="PANTHER" id="PTHR15162">
    <property type="entry name" value="ASPARTOACYLASE"/>
    <property type="match status" value="1"/>
</dbReference>
<dbReference type="InterPro" id="IPR055438">
    <property type="entry name" value="AstE_AspA_cat"/>
</dbReference>
<accession>A0A848MRQ4</accession>
<proteinExistence type="inferred from homology"/>
<evidence type="ECO:0000313" key="9">
    <source>
        <dbReference type="EMBL" id="NMP28694.1"/>
    </source>
</evidence>
<dbReference type="InterPro" id="IPR007036">
    <property type="entry name" value="Aste_AspA_hybrid_dom"/>
</dbReference>